<dbReference type="OrthoDB" id="10018969at2759"/>
<dbReference type="GO" id="GO:0016887">
    <property type="term" value="F:ATP hydrolysis activity"/>
    <property type="evidence" value="ECO:0007669"/>
    <property type="project" value="InterPro"/>
</dbReference>
<dbReference type="SUPFAM" id="SSF52540">
    <property type="entry name" value="P-loop containing nucleoside triphosphate hydrolases"/>
    <property type="match status" value="1"/>
</dbReference>
<evidence type="ECO:0000259" key="2">
    <source>
        <dbReference type="SMART" id="SM00382"/>
    </source>
</evidence>
<protein>
    <recommendedName>
        <fullName evidence="2">AAA+ ATPase domain-containing protein</fullName>
    </recommendedName>
</protein>
<name>A0A814XI88_9BILA</name>
<evidence type="ECO:0000313" key="3">
    <source>
        <dbReference type="EMBL" id="CAF1216975.1"/>
    </source>
</evidence>
<dbReference type="InterPro" id="IPR050304">
    <property type="entry name" value="MT-severing_AAA_ATPase"/>
</dbReference>
<accession>A0A814XI88</accession>
<proteinExistence type="predicted"/>
<reference evidence="3" key="1">
    <citation type="submission" date="2021-02" db="EMBL/GenBank/DDBJ databases">
        <authorList>
            <person name="Nowell W R."/>
        </authorList>
    </citation>
    <scope>NUCLEOTIDE SEQUENCE</scope>
</reference>
<comment type="caution">
    <text evidence="3">The sequence shown here is derived from an EMBL/GenBank/DDBJ whole genome shotgun (WGS) entry which is preliminary data.</text>
</comment>
<sequence length="848" mass="95888">MIRDYMQLNESSHALNSTNNPYADSEATLLGDIHRVRRYFHFVINTVKDIPYLDRRAVDLAITEIRQTYDDDGNVLNNIHAYLTTFCLRNTVIDANAHKQQHHDWTQERERLATQNKIYTTQVSELEKTVSAKKQLAEACELGVKNTFKKKEESMKLVDKLIAEAVAANSTGAALMKRNEAQRMKQMIEKEVNDAQNRLHTIQKELSDVRAPIRELETKVAEADEQIRNIDSLLSIDLADAHRKLNVKYGRGLLLYGPPGTGKSEILKRAAIFAGITMTTVALAAGELNRPYVGETERLLADIMYRSNTIPFLICAMTIDEIDGLVPRRDNNAQQSKVDGISVLLSHIEGVKNIPNLIVFGATNRRNMMDEAFLRRMQAKCFVGRPSPHIRKKMLAPLLCKDLKVFTANRIDFLVKVTTNFSGAAVGALKSSIIVAMDQYREPDSLTDKVLLELADNAAREFSCWFGIGTLPEICRLYPNIIAATGHKEKYSLKLPNSSPSGRILVDLQERKCLIELSQAEATLEYDLGTEETSTLTLISRFVNGCSSRNVDTIQIIDMNFLSKYNAFDENKIFELLTTTFEECDEYNRSMLIFDIDSLIMLSVSDSQMSKSVSISNIHLYQFIREKCKKAIVEQPTKGPNTAAKEQLKERWIVMIVKHPLLRSLLIDDIEFKKTLQQIQQEQDDETQRTDNESVKQCPKCQQSYIPSKISHGSCHYHDGFVFDLDQNMALGYDQAQRIAQKAKLMAHGGNNDQNWKPSKLMWTCCLGLYGIDSPCRVGICGLPEELKGQTIELDKDLTVVVQQHFMKNEAAVRNIKEFMKTYTPSQIGNVAGRPSITSSSNLSNYKK</sequence>
<evidence type="ECO:0000313" key="4">
    <source>
        <dbReference type="Proteomes" id="UP000663834"/>
    </source>
</evidence>
<dbReference type="Gene3D" id="3.40.50.300">
    <property type="entry name" value="P-loop containing nucleotide triphosphate hydrolases"/>
    <property type="match status" value="1"/>
</dbReference>
<dbReference type="GO" id="GO:0005524">
    <property type="term" value="F:ATP binding"/>
    <property type="evidence" value="ECO:0007669"/>
    <property type="project" value="InterPro"/>
</dbReference>
<dbReference type="SMART" id="SM00382">
    <property type="entry name" value="AAA"/>
    <property type="match status" value="1"/>
</dbReference>
<dbReference type="InterPro" id="IPR027417">
    <property type="entry name" value="P-loop_NTPase"/>
</dbReference>
<organism evidence="3 4">
    <name type="scientific">Rotaria magnacalcarata</name>
    <dbReference type="NCBI Taxonomy" id="392030"/>
    <lineage>
        <taxon>Eukaryota</taxon>
        <taxon>Metazoa</taxon>
        <taxon>Spiralia</taxon>
        <taxon>Gnathifera</taxon>
        <taxon>Rotifera</taxon>
        <taxon>Eurotatoria</taxon>
        <taxon>Bdelloidea</taxon>
        <taxon>Philodinida</taxon>
        <taxon>Philodinidae</taxon>
        <taxon>Rotaria</taxon>
    </lineage>
</organism>
<dbReference type="InterPro" id="IPR003959">
    <property type="entry name" value="ATPase_AAA_core"/>
</dbReference>
<evidence type="ECO:0000256" key="1">
    <source>
        <dbReference type="SAM" id="Coils"/>
    </source>
</evidence>
<keyword evidence="1" id="KW-0175">Coiled coil</keyword>
<dbReference type="AlphaFoldDB" id="A0A814XI88"/>
<dbReference type="PANTHER" id="PTHR23074:SF83">
    <property type="entry name" value="VACUOLAR PROTEIN SORTING-ASSOCIATED PROTEIN 4A"/>
    <property type="match status" value="1"/>
</dbReference>
<dbReference type="CDD" id="cd19481">
    <property type="entry name" value="RecA-like_protease"/>
    <property type="match status" value="1"/>
</dbReference>
<dbReference type="Proteomes" id="UP000663834">
    <property type="component" value="Unassembled WGS sequence"/>
</dbReference>
<dbReference type="PANTHER" id="PTHR23074">
    <property type="entry name" value="AAA DOMAIN-CONTAINING"/>
    <property type="match status" value="1"/>
</dbReference>
<dbReference type="InterPro" id="IPR003960">
    <property type="entry name" value="ATPase_AAA_CS"/>
</dbReference>
<feature type="coiled-coil region" evidence="1">
    <location>
        <begin position="178"/>
        <end position="233"/>
    </location>
</feature>
<dbReference type="InterPro" id="IPR003593">
    <property type="entry name" value="AAA+_ATPase"/>
</dbReference>
<dbReference type="Pfam" id="PF00004">
    <property type="entry name" value="AAA"/>
    <property type="match status" value="1"/>
</dbReference>
<dbReference type="PROSITE" id="PS00674">
    <property type="entry name" value="AAA"/>
    <property type="match status" value="1"/>
</dbReference>
<gene>
    <name evidence="3" type="ORF">KQP761_LOCUS616</name>
</gene>
<feature type="domain" description="AAA+ ATPase" evidence="2">
    <location>
        <begin position="249"/>
        <end position="382"/>
    </location>
</feature>
<dbReference type="EMBL" id="CAJNOW010000040">
    <property type="protein sequence ID" value="CAF1216975.1"/>
    <property type="molecule type" value="Genomic_DNA"/>
</dbReference>